<gene>
    <name evidence="2" type="ORF">H7J73_23640</name>
</gene>
<dbReference type="InterPro" id="IPR037401">
    <property type="entry name" value="SnoaL-like"/>
</dbReference>
<dbReference type="InterPro" id="IPR032710">
    <property type="entry name" value="NTF2-like_dom_sf"/>
</dbReference>
<dbReference type="SUPFAM" id="SSF54427">
    <property type="entry name" value="NTF2-like"/>
    <property type="match status" value="1"/>
</dbReference>
<feature type="domain" description="SnoaL-like" evidence="1">
    <location>
        <begin position="17"/>
        <end position="134"/>
    </location>
</feature>
<dbReference type="EMBL" id="JACKTY010000038">
    <property type="protein sequence ID" value="MCV7229013.1"/>
    <property type="molecule type" value="Genomic_DNA"/>
</dbReference>
<comment type="caution">
    <text evidence="2">The sequence shown here is derived from an EMBL/GenBank/DDBJ whole genome shotgun (WGS) entry which is preliminary data.</text>
</comment>
<dbReference type="CDD" id="cd00531">
    <property type="entry name" value="NTF2_like"/>
    <property type="match status" value="1"/>
</dbReference>
<evidence type="ECO:0000259" key="1">
    <source>
        <dbReference type="Pfam" id="PF13577"/>
    </source>
</evidence>
<sequence>MTGERIPVTEVSTAFYELTQAKARYCYLLDTRDWAGFGALMTADVELDVSEGTGVPVISGRDDAVEMIRSSLTNAKSAHQVHTPLIELDGDEAQVIWAMQDRVVWENGPALTGYGHYHERWVRDGGRWRIASLRLTRLIMEFQQPQS</sequence>
<dbReference type="Pfam" id="PF13577">
    <property type="entry name" value="SnoaL_4"/>
    <property type="match status" value="1"/>
</dbReference>
<evidence type="ECO:0000313" key="3">
    <source>
        <dbReference type="Proteomes" id="UP001526201"/>
    </source>
</evidence>
<evidence type="ECO:0000313" key="2">
    <source>
        <dbReference type="EMBL" id="MCV7229013.1"/>
    </source>
</evidence>
<reference evidence="2 3" key="1">
    <citation type="journal article" date="2022" name="BMC Genomics">
        <title>Comparative genome analysis of mycobacteria focusing on tRNA and non-coding RNA.</title>
        <authorList>
            <person name="Behra P.R.K."/>
            <person name="Pettersson B.M.F."/>
            <person name="Ramesh M."/>
            <person name="Das S."/>
            <person name="Dasgupta S."/>
            <person name="Kirsebom L.A."/>
        </authorList>
    </citation>
    <scope>NUCLEOTIDE SEQUENCE [LARGE SCALE GENOMIC DNA]</scope>
    <source>
        <strain evidence="2 3">DSM 44078</strain>
    </source>
</reference>
<organism evidence="2 3">
    <name type="scientific">Mycolicibacterium komossense</name>
    <dbReference type="NCBI Taxonomy" id="1779"/>
    <lineage>
        <taxon>Bacteria</taxon>
        <taxon>Bacillati</taxon>
        <taxon>Actinomycetota</taxon>
        <taxon>Actinomycetes</taxon>
        <taxon>Mycobacteriales</taxon>
        <taxon>Mycobacteriaceae</taxon>
        <taxon>Mycolicibacterium</taxon>
    </lineage>
</organism>
<keyword evidence="3" id="KW-1185">Reference proteome</keyword>
<dbReference type="Gene3D" id="3.10.450.50">
    <property type="match status" value="1"/>
</dbReference>
<dbReference type="Proteomes" id="UP001526201">
    <property type="component" value="Unassembled WGS sequence"/>
</dbReference>
<proteinExistence type="predicted"/>
<name>A0ABT3CHS3_9MYCO</name>
<accession>A0ABT3CHS3</accession>
<protein>
    <submittedName>
        <fullName evidence="2">Nuclear transport factor 2 family protein</fullName>
    </submittedName>
</protein>